<feature type="domain" description="CCHC-type" evidence="3">
    <location>
        <begin position="130"/>
        <end position="144"/>
    </location>
</feature>
<keyword evidence="5" id="KW-1185">Reference proteome</keyword>
<keyword evidence="1" id="KW-0507">mRNA processing</keyword>
<evidence type="ECO:0000256" key="1">
    <source>
        <dbReference type="ARBA" id="ARBA00022664"/>
    </source>
</evidence>
<reference evidence="4" key="1">
    <citation type="submission" date="2021-03" db="EMBL/GenBank/DDBJ databases">
        <title>Draft genome sequence of rust myrtle Austropuccinia psidii MF-1, a brazilian biotype.</title>
        <authorList>
            <person name="Quecine M.C."/>
            <person name="Pachon D.M.R."/>
            <person name="Bonatelli M.L."/>
            <person name="Correr F.H."/>
            <person name="Franceschini L.M."/>
            <person name="Leite T.F."/>
            <person name="Margarido G.R.A."/>
            <person name="Almeida C.A."/>
            <person name="Ferrarezi J.A."/>
            <person name="Labate C.A."/>
        </authorList>
    </citation>
    <scope>NUCLEOTIDE SEQUENCE</scope>
    <source>
        <strain evidence="4">MF-1</strain>
    </source>
</reference>
<keyword evidence="2" id="KW-0479">Metal-binding</keyword>
<evidence type="ECO:0000256" key="2">
    <source>
        <dbReference type="PROSITE-ProRule" id="PRU00047"/>
    </source>
</evidence>
<dbReference type="Pfam" id="PF00098">
    <property type="entry name" value="zf-CCHC"/>
    <property type="match status" value="1"/>
</dbReference>
<keyword evidence="2" id="KW-0862">Zinc</keyword>
<dbReference type="InterPro" id="IPR001878">
    <property type="entry name" value="Znf_CCHC"/>
</dbReference>
<proteinExistence type="predicted"/>
<dbReference type="AlphaFoldDB" id="A0A9Q3FKB9"/>
<dbReference type="GO" id="GO:0006397">
    <property type="term" value="P:mRNA processing"/>
    <property type="evidence" value="ECO:0007669"/>
    <property type="project" value="UniProtKB-KW"/>
</dbReference>
<evidence type="ECO:0000313" key="5">
    <source>
        <dbReference type="Proteomes" id="UP000765509"/>
    </source>
</evidence>
<dbReference type="Proteomes" id="UP000765509">
    <property type="component" value="Unassembled WGS sequence"/>
</dbReference>
<dbReference type="SMART" id="SM00343">
    <property type="entry name" value="ZnF_C2HC"/>
    <property type="match status" value="1"/>
</dbReference>
<dbReference type="InterPro" id="IPR036875">
    <property type="entry name" value="Znf_CCHC_sf"/>
</dbReference>
<dbReference type="PROSITE" id="PS50158">
    <property type="entry name" value="ZF_CCHC"/>
    <property type="match status" value="1"/>
</dbReference>
<accession>A0A9Q3FKB9</accession>
<dbReference type="SUPFAM" id="SSF57756">
    <property type="entry name" value="Retrovirus zinc finger-like domains"/>
    <property type="match status" value="1"/>
</dbReference>
<dbReference type="PROSITE" id="PS00141">
    <property type="entry name" value="ASP_PROTEASE"/>
    <property type="match status" value="1"/>
</dbReference>
<dbReference type="Pfam" id="PF22936">
    <property type="entry name" value="Pol_BBD"/>
    <property type="match status" value="1"/>
</dbReference>
<keyword evidence="2" id="KW-0863">Zinc-finger</keyword>
<protein>
    <recommendedName>
        <fullName evidence="3">CCHC-type domain-containing protein</fullName>
    </recommendedName>
</protein>
<dbReference type="InterPro" id="IPR001969">
    <property type="entry name" value="Aspartic_peptidase_AS"/>
</dbReference>
<organism evidence="4 5">
    <name type="scientific">Austropuccinia psidii MF-1</name>
    <dbReference type="NCBI Taxonomy" id="1389203"/>
    <lineage>
        <taxon>Eukaryota</taxon>
        <taxon>Fungi</taxon>
        <taxon>Dikarya</taxon>
        <taxon>Basidiomycota</taxon>
        <taxon>Pucciniomycotina</taxon>
        <taxon>Pucciniomycetes</taxon>
        <taxon>Pucciniales</taxon>
        <taxon>Sphaerophragmiaceae</taxon>
        <taxon>Austropuccinia</taxon>
    </lineage>
</organism>
<name>A0A9Q3FKB9_9BASI</name>
<sequence>MTVTEAIQNLENQLGRIDSEILTTSAIYFAVPSMHQLITPAINTLMATNPNLKVRPDDLLNMIRQISTASPSFDHSTEVARVNAASKFARRENLNFAIHHSSNRPAPRNLKIPSSTNQNESRMPNSQFPCHYCGEIGHWSPNCPIKAKAVGMRSKAQRQSVNVASMGVVPLLESNEALLDSGATHSVVGDLSLFTSLNTTDMVLSVASSESFKVDGVGTIVLNTPYGSLQLNNVLYCCHIPGVLLSLGHLLNKGLSILFLHNSFIISSQSLKLFPFKKNNRWFIPFSSSTESISNTPSSSILSTVKSTNSSANDDSLLWHRRIAHLSLRHLRQMQKSSSATGIPNVSFHDVKLCHDCSISKSEHGPVKAASQQLIRQPGDLIIADLMGPYELSLNHKKYIPMIQYAFSRVVVPLSDKS</sequence>
<dbReference type="Gene3D" id="4.10.60.10">
    <property type="entry name" value="Zinc finger, CCHC-type"/>
    <property type="match status" value="1"/>
</dbReference>
<dbReference type="GO" id="GO:0006508">
    <property type="term" value="P:proteolysis"/>
    <property type="evidence" value="ECO:0007669"/>
    <property type="project" value="InterPro"/>
</dbReference>
<dbReference type="Pfam" id="PF13976">
    <property type="entry name" value="gag_pre-integrs"/>
    <property type="match status" value="1"/>
</dbReference>
<gene>
    <name evidence="4" type="ORF">O181_080154</name>
</gene>
<dbReference type="GO" id="GO:0004190">
    <property type="term" value="F:aspartic-type endopeptidase activity"/>
    <property type="evidence" value="ECO:0007669"/>
    <property type="project" value="InterPro"/>
</dbReference>
<dbReference type="GO" id="GO:0003676">
    <property type="term" value="F:nucleic acid binding"/>
    <property type="evidence" value="ECO:0007669"/>
    <property type="project" value="InterPro"/>
</dbReference>
<dbReference type="EMBL" id="AVOT02045109">
    <property type="protein sequence ID" value="MBW0540439.1"/>
    <property type="molecule type" value="Genomic_DNA"/>
</dbReference>
<dbReference type="InterPro" id="IPR025724">
    <property type="entry name" value="GAG-pre-integrase_dom"/>
</dbReference>
<evidence type="ECO:0000259" key="3">
    <source>
        <dbReference type="PROSITE" id="PS50158"/>
    </source>
</evidence>
<dbReference type="InterPro" id="IPR054722">
    <property type="entry name" value="PolX-like_BBD"/>
</dbReference>
<comment type="caution">
    <text evidence="4">The sequence shown here is derived from an EMBL/GenBank/DDBJ whole genome shotgun (WGS) entry which is preliminary data.</text>
</comment>
<evidence type="ECO:0000313" key="4">
    <source>
        <dbReference type="EMBL" id="MBW0540439.1"/>
    </source>
</evidence>
<dbReference type="OrthoDB" id="7691805at2759"/>
<dbReference type="GO" id="GO:0008270">
    <property type="term" value="F:zinc ion binding"/>
    <property type="evidence" value="ECO:0007669"/>
    <property type="project" value="UniProtKB-KW"/>
</dbReference>